<gene>
    <name evidence="3" type="ORF">VO63_04075</name>
</gene>
<proteinExistence type="predicted"/>
<feature type="chain" id="PRO_5015188563" description="Lipoprotein" evidence="2">
    <location>
        <begin position="28"/>
        <end position="129"/>
    </location>
</feature>
<dbReference type="PROSITE" id="PS51257">
    <property type="entry name" value="PROKAR_LIPOPROTEIN"/>
    <property type="match status" value="1"/>
</dbReference>
<dbReference type="RefSeq" id="WP_046906249.1">
    <property type="nucleotide sequence ID" value="NZ_BAAAXG010000016.1"/>
</dbReference>
<organism evidence="3 4">
    <name type="scientific">Streptomyces showdoensis</name>
    <dbReference type="NCBI Taxonomy" id="68268"/>
    <lineage>
        <taxon>Bacteria</taxon>
        <taxon>Bacillati</taxon>
        <taxon>Actinomycetota</taxon>
        <taxon>Actinomycetes</taxon>
        <taxon>Kitasatosporales</taxon>
        <taxon>Streptomycetaceae</taxon>
        <taxon>Streptomyces</taxon>
    </lineage>
</organism>
<accession>A0A2P2GU35</accession>
<sequence>MIKGRGVRWLGTVLAVSSVLVSGCAYSADPDDLPGRYRDDKSGGEITLGTDGTFSATSLSTEPSEEPSDFRGRWEFVDSSASDFVYLTVDDLGPGKANGIQLYPTGEGTVEFRVPDDPWFLELSKQTAP</sequence>
<dbReference type="Proteomes" id="UP000265325">
    <property type="component" value="Unassembled WGS sequence"/>
</dbReference>
<protein>
    <recommendedName>
        <fullName evidence="5">Lipoprotein</fullName>
    </recommendedName>
</protein>
<keyword evidence="4" id="KW-1185">Reference proteome</keyword>
<feature type="region of interest" description="Disordered" evidence="1">
    <location>
        <begin position="32"/>
        <end position="70"/>
    </location>
</feature>
<evidence type="ECO:0000313" key="4">
    <source>
        <dbReference type="Proteomes" id="UP000265325"/>
    </source>
</evidence>
<evidence type="ECO:0008006" key="5">
    <source>
        <dbReference type="Google" id="ProtNLM"/>
    </source>
</evidence>
<feature type="compositionally biased region" description="Basic and acidic residues" evidence="1">
    <location>
        <begin position="33"/>
        <end position="43"/>
    </location>
</feature>
<evidence type="ECO:0000256" key="2">
    <source>
        <dbReference type="SAM" id="SignalP"/>
    </source>
</evidence>
<reference evidence="3 4" key="1">
    <citation type="submission" date="2015-05" db="EMBL/GenBank/DDBJ databases">
        <title>Draft Genome assembly of Streptomyces showdoensis.</title>
        <authorList>
            <person name="Thapa K.K."/>
            <person name="Metsa-Ketela M."/>
        </authorList>
    </citation>
    <scope>NUCLEOTIDE SEQUENCE [LARGE SCALE GENOMIC DNA]</scope>
    <source>
        <strain evidence="3 4">ATCC 15227</strain>
    </source>
</reference>
<feature type="signal peptide" evidence="2">
    <location>
        <begin position="1"/>
        <end position="27"/>
    </location>
</feature>
<evidence type="ECO:0000256" key="1">
    <source>
        <dbReference type="SAM" id="MobiDB-lite"/>
    </source>
</evidence>
<dbReference type="OrthoDB" id="3536335at2"/>
<dbReference type="AlphaFoldDB" id="A0A2P2GU35"/>
<evidence type="ECO:0000313" key="3">
    <source>
        <dbReference type="EMBL" id="KKZ75003.1"/>
    </source>
</evidence>
<keyword evidence="2" id="KW-0732">Signal</keyword>
<name>A0A2P2GU35_STREW</name>
<comment type="caution">
    <text evidence="3">The sequence shown here is derived from an EMBL/GenBank/DDBJ whole genome shotgun (WGS) entry which is preliminary data.</text>
</comment>
<dbReference type="EMBL" id="LAQS01000005">
    <property type="protein sequence ID" value="KKZ75003.1"/>
    <property type="molecule type" value="Genomic_DNA"/>
</dbReference>